<evidence type="ECO:0008006" key="2">
    <source>
        <dbReference type="Google" id="ProtNLM"/>
    </source>
</evidence>
<dbReference type="InterPro" id="IPR005493">
    <property type="entry name" value="RraA/RraA-like"/>
</dbReference>
<evidence type="ECO:0000313" key="1">
    <source>
        <dbReference type="EMBL" id="SVB92102.1"/>
    </source>
</evidence>
<proteinExistence type="predicted"/>
<reference evidence="1" key="1">
    <citation type="submission" date="2018-05" db="EMBL/GenBank/DDBJ databases">
        <authorList>
            <person name="Lanie J.A."/>
            <person name="Ng W.-L."/>
            <person name="Kazmierczak K.M."/>
            <person name="Andrzejewski T.M."/>
            <person name="Davidsen T.M."/>
            <person name="Wayne K.J."/>
            <person name="Tettelin H."/>
            <person name="Glass J.I."/>
            <person name="Rusch D."/>
            <person name="Podicherti R."/>
            <person name="Tsui H.-C.T."/>
            <person name="Winkler M.E."/>
        </authorList>
    </citation>
    <scope>NUCLEOTIDE SEQUENCE</scope>
</reference>
<name>A0A382HYD6_9ZZZZ</name>
<dbReference type="SUPFAM" id="SSF89562">
    <property type="entry name" value="RraA-like"/>
    <property type="match status" value="1"/>
</dbReference>
<dbReference type="Gene3D" id="3.50.30.40">
    <property type="entry name" value="Ribonuclease E inhibitor RraA/RraA-like"/>
    <property type="match status" value="1"/>
</dbReference>
<sequence>MSSDPFCPLNMTPEVMIEYTPDWDGERFQDGRPRVPDDIVERLKWVTITQAWGIVRGDGYNHQYEGGWQCTHPGQTLAGRAVTAVYMPRRPAMRTVMEEKGAKQGCVGDQISWPIDMLVPGDVYVADVYGKVDEGPIIGDNLATAIYAKSGNGVVFDGSLRDLEGIEEMTEFTSFVRGWHPSYASPTIMLLGVNTAVRIGQATVMPGDVVLGKREGVVFIPPHLAEKVVKTSELIRLRDMFGMQRLRECIYTPGQIDDRWTDEIEADFSRWLEDHVDELPVPGDAIQELLKERTW</sequence>
<dbReference type="AlphaFoldDB" id="A0A382HYD6"/>
<dbReference type="CDD" id="cd16841">
    <property type="entry name" value="RraA_family"/>
    <property type="match status" value="1"/>
</dbReference>
<gene>
    <name evidence="1" type="ORF">METZ01_LOCUS244956</name>
</gene>
<dbReference type="EMBL" id="UINC01063943">
    <property type="protein sequence ID" value="SVB92102.1"/>
    <property type="molecule type" value="Genomic_DNA"/>
</dbReference>
<protein>
    <recommendedName>
        <fullName evidence="2">Dimethylmenaquinone methyltransferase</fullName>
    </recommendedName>
</protein>
<accession>A0A382HYD6</accession>
<organism evidence="1">
    <name type="scientific">marine metagenome</name>
    <dbReference type="NCBI Taxonomy" id="408172"/>
    <lineage>
        <taxon>unclassified sequences</taxon>
        <taxon>metagenomes</taxon>
        <taxon>ecological metagenomes</taxon>
    </lineage>
</organism>
<dbReference type="Pfam" id="PF03737">
    <property type="entry name" value="RraA-like"/>
    <property type="match status" value="1"/>
</dbReference>
<dbReference type="InterPro" id="IPR036704">
    <property type="entry name" value="RraA/RraA-like_sf"/>
</dbReference>